<gene>
    <name evidence="1" type="ORF">HYPDE_33953</name>
</gene>
<dbReference type="HOGENOM" id="CLU_2935291_0_0_5"/>
<keyword evidence="2" id="KW-1185">Reference proteome</keyword>
<dbReference type="STRING" id="670307.HYPDE_33953"/>
<dbReference type="KEGG" id="hdt:HYPDE_33953"/>
<sequence>MLTVNVAKLRLVPWSSRLLLPFELMSLQIHTSPNERRARTAMGRENSGVLCSQISGFAPK</sequence>
<evidence type="ECO:0000313" key="1">
    <source>
        <dbReference type="EMBL" id="AGK58463.1"/>
    </source>
</evidence>
<dbReference type="EMBL" id="CP005587">
    <property type="protein sequence ID" value="AGK58463.1"/>
    <property type="molecule type" value="Genomic_DNA"/>
</dbReference>
<reference evidence="1 2" key="1">
    <citation type="journal article" date="2013" name="Genome Announc.">
        <title>Genome sequences for three denitrifying bacterial strains isolated from a uranium- and nitrate-contaminated subsurface environment.</title>
        <authorList>
            <person name="Venkatramanan R."/>
            <person name="Prakash O."/>
            <person name="Woyke T."/>
            <person name="Chain P."/>
            <person name="Goodwin L.A."/>
            <person name="Watson D."/>
            <person name="Brooks S."/>
            <person name="Kostka J.E."/>
            <person name="Green S.J."/>
        </authorList>
    </citation>
    <scope>NUCLEOTIDE SEQUENCE [LARGE SCALE GENOMIC DNA]</scope>
    <source>
        <strain evidence="1 2">1NES1</strain>
    </source>
</reference>
<dbReference type="AlphaFoldDB" id="N0B626"/>
<dbReference type="Proteomes" id="UP000005952">
    <property type="component" value="Chromosome"/>
</dbReference>
<organism evidence="1 2">
    <name type="scientific">Hyphomicrobium denitrificans 1NES1</name>
    <dbReference type="NCBI Taxonomy" id="670307"/>
    <lineage>
        <taxon>Bacteria</taxon>
        <taxon>Pseudomonadati</taxon>
        <taxon>Pseudomonadota</taxon>
        <taxon>Alphaproteobacteria</taxon>
        <taxon>Hyphomicrobiales</taxon>
        <taxon>Hyphomicrobiaceae</taxon>
        <taxon>Hyphomicrobium</taxon>
    </lineage>
</organism>
<protein>
    <submittedName>
        <fullName evidence="1">Uncharacterized protein</fullName>
    </submittedName>
</protein>
<accession>N0B626</accession>
<name>N0B626_9HYPH</name>
<proteinExistence type="predicted"/>
<evidence type="ECO:0000313" key="2">
    <source>
        <dbReference type="Proteomes" id="UP000005952"/>
    </source>
</evidence>